<keyword evidence="3" id="KW-1185">Reference proteome</keyword>
<dbReference type="SUPFAM" id="SSF109854">
    <property type="entry name" value="DinB/YfiT-like putative metalloenzymes"/>
    <property type="match status" value="1"/>
</dbReference>
<dbReference type="GO" id="GO:0005886">
    <property type="term" value="C:plasma membrane"/>
    <property type="evidence" value="ECO:0007669"/>
    <property type="project" value="TreeGrafter"/>
</dbReference>
<keyword evidence="2" id="KW-0670">Pyruvate</keyword>
<dbReference type="GO" id="GO:0016853">
    <property type="term" value="F:isomerase activity"/>
    <property type="evidence" value="ECO:0007669"/>
    <property type="project" value="UniProtKB-KW"/>
</dbReference>
<feature type="domain" description="Mycothiol-dependent maleylpyruvate isomerase metal-binding" evidence="1">
    <location>
        <begin position="22"/>
        <end position="131"/>
    </location>
</feature>
<gene>
    <name evidence="2" type="ORF">EV186_10411</name>
</gene>
<dbReference type="PANTHER" id="PTHR40758">
    <property type="entry name" value="CONSERVED PROTEIN"/>
    <property type="match status" value="1"/>
</dbReference>
<dbReference type="AlphaFoldDB" id="A0A4R6S8F5"/>
<name>A0A4R6S8F5_LABRH</name>
<accession>A0A4R6S8F5</accession>
<dbReference type="EMBL" id="SNXZ01000004">
    <property type="protein sequence ID" value="TDP96031.1"/>
    <property type="molecule type" value="Genomic_DNA"/>
</dbReference>
<dbReference type="GO" id="GO:0046872">
    <property type="term" value="F:metal ion binding"/>
    <property type="evidence" value="ECO:0007669"/>
    <property type="project" value="InterPro"/>
</dbReference>
<dbReference type="RefSeq" id="WP_133851439.1">
    <property type="nucleotide sequence ID" value="NZ_SNXZ01000004.1"/>
</dbReference>
<evidence type="ECO:0000313" key="3">
    <source>
        <dbReference type="Proteomes" id="UP000295444"/>
    </source>
</evidence>
<dbReference type="Proteomes" id="UP000295444">
    <property type="component" value="Unassembled WGS sequence"/>
</dbReference>
<dbReference type="InterPro" id="IPR034660">
    <property type="entry name" value="DinB/YfiT-like"/>
</dbReference>
<dbReference type="OrthoDB" id="3671213at2"/>
<sequence length="265" mass="29355">MTPRLDHEQLLQVLAIEAGVLAGVASDAPSRARVPHCPGLTLGETVRHLGALYRASLSWITTGRKPVEWQREPGPDQSLLEFYRIGLRDVMTELAAHDPADPCASWSKDKTYGFWIRRLAHETTVHRIDVQGAAGLPIAAVDDDVALDGADEVLTEWFVSKLRVLGIRNTQDAVLTVRCEGVDGGWMVRAPRGVDTAAWWMPDLDHARESVNGTVVGRNPQALYLWLWGRKSPWGDPQPDGRRDLTFTGMDAVGQLWALLRLATR</sequence>
<evidence type="ECO:0000259" key="1">
    <source>
        <dbReference type="Pfam" id="PF11716"/>
    </source>
</evidence>
<proteinExistence type="predicted"/>
<organism evidence="2 3">
    <name type="scientific">Labedaea rhizosphaerae</name>
    <dbReference type="NCBI Taxonomy" id="598644"/>
    <lineage>
        <taxon>Bacteria</taxon>
        <taxon>Bacillati</taxon>
        <taxon>Actinomycetota</taxon>
        <taxon>Actinomycetes</taxon>
        <taxon>Pseudonocardiales</taxon>
        <taxon>Pseudonocardiaceae</taxon>
        <taxon>Labedaea</taxon>
    </lineage>
</organism>
<protein>
    <submittedName>
        <fullName evidence="2">Mycothiol maleylpyruvate isomerase-like protein</fullName>
    </submittedName>
</protein>
<keyword evidence="2" id="KW-0413">Isomerase</keyword>
<reference evidence="2 3" key="1">
    <citation type="submission" date="2019-03" db="EMBL/GenBank/DDBJ databases">
        <title>Genomic Encyclopedia of Type Strains, Phase IV (KMG-IV): sequencing the most valuable type-strain genomes for metagenomic binning, comparative biology and taxonomic classification.</title>
        <authorList>
            <person name="Goeker M."/>
        </authorList>
    </citation>
    <scope>NUCLEOTIDE SEQUENCE [LARGE SCALE GENOMIC DNA]</scope>
    <source>
        <strain evidence="2 3">DSM 45361</strain>
    </source>
</reference>
<dbReference type="InterPro" id="IPR024344">
    <property type="entry name" value="MDMPI_metal-binding"/>
</dbReference>
<dbReference type="PANTHER" id="PTHR40758:SF1">
    <property type="entry name" value="CONSERVED PROTEIN"/>
    <property type="match status" value="1"/>
</dbReference>
<evidence type="ECO:0000313" key="2">
    <source>
        <dbReference type="EMBL" id="TDP96031.1"/>
    </source>
</evidence>
<dbReference type="Pfam" id="PF11716">
    <property type="entry name" value="MDMPI_N"/>
    <property type="match status" value="1"/>
</dbReference>
<comment type="caution">
    <text evidence="2">The sequence shown here is derived from an EMBL/GenBank/DDBJ whole genome shotgun (WGS) entry which is preliminary data.</text>
</comment>